<organism evidence="1 2">
    <name type="scientific">Trichonephila inaurata madagascariensis</name>
    <dbReference type="NCBI Taxonomy" id="2747483"/>
    <lineage>
        <taxon>Eukaryota</taxon>
        <taxon>Metazoa</taxon>
        <taxon>Ecdysozoa</taxon>
        <taxon>Arthropoda</taxon>
        <taxon>Chelicerata</taxon>
        <taxon>Arachnida</taxon>
        <taxon>Araneae</taxon>
        <taxon>Araneomorphae</taxon>
        <taxon>Entelegynae</taxon>
        <taxon>Araneoidea</taxon>
        <taxon>Nephilidae</taxon>
        <taxon>Trichonephila</taxon>
        <taxon>Trichonephila inaurata</taxon>
    </lineage>
</organism>
<proteinExistence type="predicted"/>
<gene>
    <name evidence="1" type="ORF">TNIN_281181</name>
</gene>
<reference evidence="1" key="1">
    <citation type="submission" date="2020-08" db="EMBL/GenBank/DDBJ databases">
        <title>Multicomponent nature underlies the extraordinary mechanical properties of spider dragline silk.</title>
        <authorList>
            <person name="Kono N."/>
            <person name="Nakamura H."/>
            <person name="Mori M."/>
            <person name="Yoshida Y."/>
            <person name="Ohtoshi R."/>
            <person name="Malay A.D."/>
            <person name="Moran D.A.P."/>
            <person name="Tomita M."/>
            <person name="Numata K."/>
            <person name="Arakawa K."/>
        </authorList>
    </citation>
    <scope>NUCLEOTIDE SEQUENCE</scope>
</reference>
<dbReference type="EMBL" id="BMAV01021323">
    <property type="protein sequence ID" value="GFY75342.1"/>
    <property type="molecule type" value="Genomic_DNA"/>
</dbReference>
<dbReference type="AlphaFoldDB" id="A0A8X6YNW1"/>
<accession>A0A8X6YNW1</accession>
<protein>
    <submittedName>
        <fullName evidence="1">Uncharacterized protein</fullName>
    </submittedName>
</protein>
<sequence>MGKLEEGSSMIEMSINLTPRTVSFLGYRQHLKRMECATSALEDVVLAMGPPPSRKDLYIAISPKRNLIRSDCKSMSSHRRSNISEFCKKL</sequence>
<keyword evidence="2" id="KW-1185">Reference proteome</keyword>
<evidence type="ECO:0000313" key="1">
    <source>
        <dbReference type="EMBL" id="GFY75342.1"/>
    </source>
</evidence>
<comment type="caution">
    <text evidence="1">The sequence shown here is derived from an EMBL/GenBank/DDBJ whole genome shotgun (WGS) entry which is preliminary data.</text>
</comment>
<evidence type="ECO:0000313" key="2">
    <source>
        <dbReference type="Proteomes" id="UP000886998"/>
    </source>
</evidence>
<name>A0A8X6YNW1_9ARAC</name>
<dbReference type="Proteomes" id="UP000886998">
    <property type="component" value="Unassembled WGS sequence"/>
</dbReference>